<dbReference type="PANTHER" id="PTHR30238:SF0">
    <property type="entry name" value="THYLAKOID MEMBRANE PROTEIN TERC, CHLOROPLASTIC"/>
    <property type="match status" value="1"/>
</dbReference>
<dbReference type="OMA" id="ADHAREY"/>
<dbReference type="InterPro" id="IPR005496">
    <property type="entry name" value="Integral_membrane_TerC"/>
</dbReference>
<dbReference type="NCBIfam" id="TIGR03718">
    <property type="entry name" value="R_switched_Alx"/>
    <property type="match status" value="1"/>
</dbReference>
<name>K0TQ66_THAOC</name>
<dbReference type="Pfam" id="PF03741">
    <property type="entry name" value="TerC"/>
    <property type="match status" value="1"/>
</dbReference>
<keyword evidence="3 5" id="KW-1133">Transmembrane helix</keyword>
<evidence type="ECO:0000256" key="2">
    <source>
        <dbReference type="ARBA" id="ARBA00022692"/>
    </source>
</evidence>
<keyword evidence="4 5" id="KW-0472">Membrane</keyword>
<evidence type="ECO:0000256" key="5">
    <source>
        <dbReference type="SAM" id="Phobius"/>
    </source>
</evidence>
<feature type="transmembrane region" description="Helical" evidence="5">
    <location>
        <begin position="133"/>
        <end position="155"/>
    </location>
</feature>
<sequence length="344" mass="37699">MARSFNTDNTIFQSSAERSLLVPRRRISSKLHASQGEKKDRGLNLLEPGKFPTIEIEEPPQDEIYQQAIQRTLLWVGLAVAFGSGLGVLVGPDTAEEFFAGYLVEQSLSVDNLFVFLLLFEYFQVPLRSQDRVLNWGIYGAIVMRAVMIGVGAAALKEFRAILLVFAAILVYSSAKTLIPGDEDEEEEDLNDNAIVKFSRKLFDSTDQFDGSNFFTMVDGVKMATPLFICMIALEISDVVFAVDSIPAVFGVTENPLVVFSSNMFAIMGLRSLYTILSQAASDLKYLEPAVGVVLGFIGSKMIAEYFGTEVPTEIALGVVATVLSGGVGLSVWERRQEEGQSEA</sequence>
<feature type="transmembrane region" description="Helical" evidence="5">
    <location>
        <begin position="73"/>
        <end position="92"/>
    </location>
</feature>
<dbReference type="OrthoDB" id="417520at2759"/>
<comment type="caution">
    <text evidence="6">The sequence shown here is derived from an EMBL/GenBank/DDBJ whole genome shotgun (WGS) entry which is preliminary data.</text>
</comment>
<protein>
    <submittedName>
        <fullName evidence="6">Uncharacterized protein</fullName>
    </submittedName>
</protein>
<dbReference type="InterPro" id="IPR022369">
    <property type="entry name" value="Integral_membrane_TerC_rswitch"/>
</dbReference>
<feature type="transmembrane region" description="Helical" evidence="5">
    <location>
        <begin position="98"/>
        <end position="121"/>
    </location>
</feature>
<evidence type="ECO:0000256" key="3">
    <source>
        <dbReference type="ARBA" id="ARBA00022989"/>
    </source>
</evidence>
<proteinExistence type="predicted"/>
<keyword evidence="2 5" id="KW-0812">Transmembrane</keyword>
<accession>K0TQ66</accession>
<dbReference type="Proteomes" id="UP000266841">
    <property type="component" value="Unassembled WGS sequence"/>
</dbReference>
<dbReference type="AlphaFoldDB" id="K0TQ66"/>
<reference evidence="6 7" key="1">
    <citation type="journal article" date="2012" name="Genome Biol.">
        <title>Genome and low-iron response of an oceanic diatom adapted to chronic iron limitation.</title>
        <authorList>
            <person name="Lommer M."/>
            <person name="Specht M."/>
            <person name="Roy A.S."/>
            <person name="Kraemer L."/>
            <person name="Andreson R."/>
            <person name="Gutowska M.A."/>
            <person name="Wolf J."/>
            <person name="Bergner S.V."/>
            <person name="Schilhabel M.B."/>
            <person name="Klostermeier U.C."/>
            <person name="Beiko R.G."/>
            <person name="Rosenstiel P."/>
            <person name="Hippler M."/>
            <person name="Laroche J."/>
        </authorList>
    </citation>
    <scope>NUCLEOTIDE SEQUENCE [LARGE SCALE GENOMIC DNA]</scope>
    <source>
        <strain evidence="6 7">CCMP1005</strain>
    </source>
</reference>
<organism evidence="6 7">
    <name type="scientific">Thalassiosira oceanica</name>
    <name type="common">Marine diatom</name>
    <dbReference type="NCBI Taxonomy" id="159749"/>
    <lineage>
        <taxon>Eukaryota</taxon>
        <taxon>Sar</taxon>
        <taxon>Stramenopiles</taxon>
        <taxon>Ochrophyta</taxon>
        <taxon>Bacillariophyta</taxon>
        <taxon>Coscinodiscophyceae</taxon>
        <taxon>Thalassiosirophycidae</taxon>
        <taxon>Thalassiosirales</taxon>
        <taxon>Thalassiosiraceae</taxon>
        <taxon>Thalassiosira</taxon>
    </lineage>
</organism>
<evidence type="ECO:0000313" key="6">
    <source>
        <dbReference type="EMBL" id="EJK75512.1"/>
    </source>
</evidence>
<dbReference type="EMBL" id="AGNL01002896">
    <property type="protein sequence ID" value="EJK75512.1"/>
    <property type="molecule type" value="Genomic_DNA"/>
</dbReference>
<evidence type="ECO:0000313" key="7">
    <source>
        <dbReference type="Proteomes" id="UP000266841"/>
    </source>
</evidence>
<dbReference type="GO" id="GO:0016020">
    <property type="term" value="C:membrane"/>
    <property type="evidence" value="ECO:0007669"/>
    <property type="project" value="UniProtKB-SubCell"/>
</dbReference>
<evidence type="ECO:0000256" key="1">
    <source>
        <dbReference type="ARBA" id="ARBA00004141"/>
    </source>
</evidence>
<dbReference type="PANTHER" id="PTHR30238">
    <property type="entry name" value="MEMBRANE BOUND PREDICTED REDOX MODULATOR"/>
    <property type="match status" value="1"/>
</dbReference>
<dbReference type="eggNOG" id="ENOG502QQNF">
    <property type="taxonomic scope" value="Eukaryota"/>
</dbReference>
<evidence type="ECO:0000256" key="4">
    <source>
        <dbReference type="ARBA" id="ARBA00023136"/>
    </source>
</evidence>
<keyword evidence="7" id="KW-1185">Reference proteome</keyword>
<comment type="subcellular location">
    <subcellularLocation>
        <location evidence="1">Membrane</location>
        <topology evidence="1">Multi-pass membrane protein</topology>
    </subcellularLocation>
</comment>
<gene>
    <name evidence="6" type="ORF">THAOC_02764</name>
</gene>